<dbReference type="Pfam" id="PF03099">
    <property type="entry name" value="BPL_LplA_LipB"/>
    <property type="match status" value="1"/>
</dbReference>
<comment type="caution">
    <text evidence="7">The sequence shown here is derived from an EMBL/GenBank/DDBJ whole genome shotgun (WGS) entry which is preliminary data.</text>
</comment>
<dbReference type="Gene3D" id="1.10.10.10">
    <property type="entry name" value="Winged helix-like DNA-binding domain superfamily/Winged helix DNA-binding domain"/>
    <property type="match status" value="1"/>
</dbReference>
<dbReference type="GO" id="GO:0016740">
    <property type="term" value="F:transferase activity"/>
    <property type="evidence" value="ECO:0007669"/>
    <property type="project" value="UniProtKB-ARBA"/>
</dbReference>
<evidence type="ECO:0000256" key="1">
    <source>
        <dbReference type="ARBA" id="ARBA00022598"/>
    </source>
</evidence>
<feature type="domain" description="BPL/LPL catalytic" evidence="6">
    <location>
        <begin position="67"/>
        <end position="262"/>
    </location>
</feature>
<organism evidence="7 8">
    <name type="scientific">Alkalihalophilus pseudofirmus</name>
    <name type="common">Bacillus pseudofirmus</name>
    <dbReference type="NCBI Taxonomy" id="79885"/>
    <lineage>
        <taxon>Bacteria</taxon>
        <taxon>Bacillati</taxon>
        <taxon>Bacillota</taxon>
        <taxon>Bacilli</taxon>
        <taxon>Bacillales</taxon>
        <taxon>Bacillaceae</taxon>
        <taxon>Alkalihalophilus</taxon>
    </lineage>
</organism>
<dbReference type="RefSeq" id="WP_289236376.1">
    <property type="nucleotide sequence ID" value="NZ_CP117835.1"/>
</dbReference>
<dbReference type="SUPFAM" id="SSF50037">
    <property type="entry name" value="C-terminal domain of transcriptional repressors"/>
    <property type="match status" value="1"/>
</dbReference>
<dbReference type="SUPFAM" id="SSF46785">
    <property type="entry name" value="Winged helix' DNA-binding domain"/>
    <property type="match status" value="1"/>
</dbReference>
<name>A0AAJ2NKI7_ALKPS</name>
<evidence type="ECO:0000313" key="8">
    <source>
        <dbReference type="Proteomes" id="UP001285636"/>
    </source>
</evidence>
<dbReference type="GO" id="GO:0005737">
    <property type="term" value="C:cytoplasm"/>
    <property type="evidence" value="ECO:0007669"/>
    <property type="project" value="TreeGrafter"/>
</dbReference>
<feature type="binding site" evidence="5">
    <location>
        <position position="185"/>
    </location>
    <ligand>
        <name>biotin</name>
        <dbReference type="ChEBI" id="CHEBI:57586"/>
    </ligand>
</feature>
<dbReference type="InterPro" id="IPR004143">
    <property type="entry name" value="BPL_LPL_catalytic"/>
</dbReference>
<comment type="function">
    <text evidence="5">Acts both as a biotin--[acetyl-CoA-carboxylase] ligase and a repressor.</text>
</comment>
<keyword evidence="4 5" id="KW-0092">Biotin</keyword>
<dbReference type="PANTHER" id="PTHR12835:SF5">
    <property type="entry name" value="BIOTIN--PROTEIN LIGASE"/>
    <property type="match status" value="1"/>
</dbReference>
<dbReference type="GO" id="GO:0004077">
    <property type="term" value="F:biotin--[biotin carboxyl-carrier protein] ligase activity"/>
    <property type="evidence" value="ECO:0007669"/>
    <property type="project" value="UniProtKB-UniRule"/>
</dbReference>
<evidence type="ECO:0000313" key="7">
    <source>
        <dbReference type="EMBL" id="MDV2884359.1"/>
    </source>
</evidence>
<dbReference type="Gene3D" id="2.30.30.100">
    <property type="match status" value="1"/>
</dbReference>
<dbReference type="PROSITE" id="PS51733">
    <property type="entry name" value="BPL_LPL_CATALYTIC"/>
    <property type="match status" value="1"/>
</dbReference>
<dbReference type="SUPFAM" id="SSF55681">
    <property type="entry name" value="Class II aaRS and biotin synthetases"/>
    <property type="match status" value="1"/>
</dbReference>
<dbReference type="InterPro" id="IPR003142">
    <property type="entry name" value="BPL_C"/>
</dbReference>
<dbReference type="PANTHER" id="PTHR12835">
    <property type="entry name" value="BIOTIN PROTEIN LIGASE"/>
    <property type="match status" value="1"/>
</dbReference>
<dbReference type="InterPro" id="IPR013196">
    <property type="entry name" value="HTH_11"/>
</dbReference>
<comment type="catalytic activity">
    <reaction evidence="5">
        <text>biotin + L-lysyl-[protein] + ATP = N(6)-biotinyl-L-lysyl-[protein] + AMP + diphosphate + H(+)</text>
        <dbReference type="Rhea" id="RHEA:11756"/>
        <dbReference type="Rhea" id="RHEA-COMP:9752"/>
        <dbReference type="Rhea" id="RHEA-COMP:10505"/>
        <dbReference type="ChEBI" id="CHEBI:15378"/>
        <dbReference type="ChEBI" id="CHEBI:29969"/>
        <dbReference type="ChEBI" id="CHEBI:30616"/>
        <dbReference type="ChEBI" id="CHEBI:33019"/>
        <dbReference type="ChEBI" id="CHEBI:57586"/>
        <dbReference type="ChEBI" id="CHEBI:83144"/>
        <dbReference type="ChEBI" id="CHEBI:456215"/>
        <dbReference type="EC" id="6.3.4.15"/>
    </reaction>
</comment>
<keyword evidence="3 5" id="KW-0067">ATP-binding</keyword>
<evidence type="ECO:0000256" key="3">
    <source>
        <dbReference type="ARBA" id="ARBA00022840"/>
    </source>
</evidence>
<evidence type="ECO:0000259" key="6">
    <source>
        <dbReference type="PROSITE" id="PS51733"/>
    </source>
</evidence>
<sequence length="329" mass="36898">MKEQLLKIFQDHQGEYISGEKISQELGCSRTAVWKHIEELRKNGYQLDSAPRKGYRMVMRANGIHTHEIKQYLTTKFLGRELTYFDATESTQQIAHKLAQDGAGEGHVVVANEQTKGKGRLGRVWHSRSNTSISMSMILRPPLPPQKTPQLTLLAAVAVVQAIKKNTGLQCEIKWPNDILLKGKKLVGILTEMQADPDLVHSVIIGIGLNVNQTSEDFGEDIAHLATSLYLEKDGASGEPVDRARLIADILLEFEELYEEYLENGFQSIRPLWESYSISVGTYIYARMIKDVIYGYAKGITDDGVLLVEDESGKTHHIYSADIEIDPSK</sequence>
<dbReference type="NCBIfam" id="TIGR00121">
    <property type="entry name" value="birA_ligase"/>
    <property type="match status" value="1"/>
</dbReference>
<dbReference type="InterPro" id="IPR045864">
    <property type="entry name" value="aa-tRNA-synth_II/BPL/LPL"/>
</dbReference>
<dbReference type="InterPro" id="IPR036390">
    <property type="entry name" value="WH_DNA-bd_sf"/>
</dbReference>
<dbReference type="GO" id="GO:0009249">
    <property type="term" value="P:protein lipoylation"/>
    <property type="evidence" value="ECO:0007669"/>
    <property type="project" value="UniProtKB-ARBA"/>
</dbReference>
<evidence type="ECO:0000256" key="4">
    <source>
        <dbReference type="ARBA" id="ARBA00023267"/>
    </source>
</evidence>
<dbReference type="InterPro" id="IPR008988">
    <property type="entry name" value="Transcriptional_repressor_C"/>
</dbReference>
<evidence type="ECO:0000256" key="5">
    <source>
        <dbReference type="HAMAP-Rule" id="MF_00978"/>
    </source>
</evidence>
<keyword evidence="1 5" id="KW-0436">Ligase</keyword>
<comment type="caution">
    <text evidence="5">Lacks conserved residue(s) required for the propagation of feature annotation.</text>
</comment>
<dbReference type="Pfam" id="PF02237">
    <property type="entry name" value="BPL_C"/>
    <property type="match status" value="1"/>
</dbReference>
<dbReference type="Gene3D" id="3.30.930.10">
    <property type="entry name" value="Bira Bifunctional Protein, Domain 2"/>
    <property type="match status" value="1"/>
</dbReference>
<dbReference type="Proteomes" id="UP001285636">
    <property type="component" value="Unassembled WGS sequence"/>
</dbReference>
<dbReference type="EC" id="6.3.4.15" evidence="5"/>
<keyword evidence="2 5" id="KW-0547">Nucleotide-binding</keyword>
<dbReference type="InterPro" id="IPR036388">
    <property type="entry name" value="WH-like_DNA-bd_sf"/>
</dbReference>
<reference evidence="7" key="1">
    <citation type="submission" date="2023-10" db="EMBL/GenBank/DDBJ databases">
        <title>Screening of Alkalihalophilus pseudofirmusBZ-TG-HK211 and Its Alleviation of Salt Stress on Rapeseed Growth.</title>
        <authorList>
            <person name="Zhao B."/>
            <person name="Guo T."/>
        </authorList>
    </citation>
    <scope>NUCLEOTIDE SEQUENCE</scope>
    <source>
        <strain evidence="7">BZ-TG-HK211</strain>
    </source>
</reference>
<dbReference type="GO" id="GO:0006355">
    <property type="term" value="P:regulation of DNA-templated transcription"/>
    <property type="evidence" value="ECO:0007669"/>
    <property type="project" value="UniProtKB-UniRule"/>
</dbReference>
<keyword evidence="5" id="KW-0238">DNA-binding</keyword>
<feature type="DNA-binding region" description="H-T-H motif" evidence="5">
    <location>
        <begin position="19"/>
        <end position="38"/>
    </location>
</feature>
<protein>
    <recommendedName>
        <fullName evidence="5">Bifunctional ligase/repressor BirA</fullName>
    </recommendedName>
    <alternativeName>
        <fullName evidence="5">Biotin--[acetyl-CoA-carboxylase] ligase</fullName>
        <ecNumber evidence="5">6.3.4.15</ecNumber>
    </alternativeName>
    <alternativeName>
        <fullName evidence="5">Biotin--protein ligase</fullName>
    </alternativeName>
    <alternativeName>
        <fullName evidence="5">Biotin-[acetyl-CoA carboxylase] synthetase</fullName>
    </alternativeName>
</protein>
<keyword evidence="5" id="KW-0678">Repressor</keyword>
<comment type="similarity">
    <text evidence="5">Belongs to the biotin--protein ligase family.</text>
</comment>
<dbReference type="AlphaFoldDB" id="A0AAJ2NKI7"/>
<accession>A0AAJ2NKI7</accession>
<dbReference type="HAMAP" id="MF_00978">
    <property type="entry name" value="Bifunct_BirA"/>
    <property type="match status" value="1"/>
</dbReference>
<dbReference type="InterPro" id="IPR004408">
    <property type="entry name" value="Biotin_CoA_COase_ligase"/>
</dbReference>
<gene>
    <name evidence="5" type="primary">birA</name>
    <name evidence="7" type="ORF">RYX45_04150</name>
</gene>
<dbReference type="CDD" id="cd16442">
    <property type="entry name" value="BPL"/>
    <property type="match status" value="1"/>
</dbReference>
<evidence type="ECO:0000256" key="2">
    <source>
        <dbReference type="ARBA" id="ARBA00022741"/>
    </source>
</evidence>
<dbReference type="InterPro" id="IPR030855">
    <property type="entry name" value="Bifunct_BirA"/>
</dbReference>
<keyword evidence="5" id="KW-0805">Transcription regulation</keyword>
<dbReference type="GO" id="GO:0005524">
    <property type="term" value="F:ATP binding"/>
    <property type="evidence" value="ECO:0007669"/>
    <property type="project" value="UniProtKB-UniRule"/>
</dbReference>
<dbReference type="GO" id="GO:0003677">
    <property type="term" value="F:DNA binding"/>
    <property type="evidence" value="ECO:0007669"/>
    <property type="project" value="UniProtKB-UniRule"/>
</dbReference>
<feature type="binding site" evidence="5">
    <location>
        <position position="114"/>
    </location>
    <ligand>
        <name>biotin</name>
        <dbReference type="ChEBI" id="CHEBI:57586"/>
    </ligand>
</feature>
<dbReference type="Pfam" id="PF08279">
    <property type="entry name" value="HTH_11"/>
    <property type="match status" value="1"/>
</dbReference>
<dbReference type="EMBL" id="JAWJAY010000001">
    <property type="protein sequence ID" value="MDV2884359.1"/>
    <property type="molecule type" value="Genomic_DNA"/>
</dbReference>
<proteinExistence type="inferred from homology"/>
<keyword evidence="5" id="KW-0804">Transcription</keyword>